<dbReference type="InterPro" id="IPR007272">
    <property type="entry name" value="Sulf_transp_TsuA/YedE"/>
</dbReference>
<evidence type="ECO:0000256" key="2">
    <source>
        <dbReference type="ARBA" id="ARBA00022448"/>
    </source>
</evidence>
<evidence type="ECO:0000313" key="11">
    <source>
        <dbReference type="Proteomes" id="UP000192418"/>
    </source>
</evidence>
<feature type="transmembrane region" description="Helical" evidence="9">
    <location>
        <begin position="120"/>
        <end position="140"/>
    </location>
</feature>
<keyword evidence="3" id="KW-1003">Cell membrane</keyword>
<evidence type="ECO:0000256" key="9">
    <source>
        <dbReference type="SAM" id="Phobius"/>
    </source>
</evidence>
<evidence type="ECO:0008006" key="12">
    <source>
        <dbReference type="Google" id="ProtNLM"/>
    </source>
</evidence>
<keyword evidence="7 9" id="KW-0472">Membrane</keyword>
<keyword evidence="6 9" id="KW-1133">Transmembrane helix</keyword>
<evidence type="ECO:0000256" key="1">
    <source>
        <dbReference type="ARBA" id="ARBA00004429"/>
    </source>
</evidence>
<keyword evidence="5 9" id="KW-0812">Transmembrane</keyword>
<dbReference type="PANTHER" id="PTHR30574:SF1">
    <property type="entry name" value="SULPHUR TRANSPORT DOMAIN-CONTAINING PROTEIN"/>
    <property type="match status" value="1"/>
</dbReference>
<gene>
    <name evidence="10" type="ORF">SAMN02746065_1069</name>
</gene>
<comment type="similarity">
    <text evidence="8">Belongs to the TsuA/YedE (TC 9.B.102) family.</text>
</comment>
<organism evidence="10 11">
    <name type="scientific">Desulfocicer vacuolatum DSM 3385</name>
    <dbReference type="NCBI Taxonomy" id="1121400"/>
    <lineage>
        <taxon>Bacteria</taxon>
        <taxon>Pseudomonadati</taxon>
        <taxon>Thermodesulfobacteriota</taxon>
        <taxon>Desulfobacteria</taxon>
        <taxon>Desulfobacterales</taxon>
        <taxon>Desulfobacteraceae</taxon>
        <taxon>Desulfocicer</taxon>
    </lineage>
</organism>
<keyword evidence="11" id="KW-1185">Reference proteome</keyword>
<keyword evidence="2" id="KW-0813">Transport</keyword>
<evidence type="ECO:0000256" key="4">
    <source>
        <dbReference type="ARBA" id="ARBA00022519"/>
    </source>
</evidence>
<feature type="transmembrane region" description="Helical" evidence="9">
    <location>
        <begin position="328"/>
        <end position="352"/>
    </location>
</feature>
<comment type="subcellular location">
    <subcellularLocation>
        <location evidence="1">Cell inner membrane</location>
        <topology evidence="1">Multi-pass membrane protein</topology>
    </subcellularLocation>
</comment>
<sequence length="397" mass="43858">MTSENFFSSVKEEARKNYIAIFEQDWPAWLAGIFLAVLALLIFLWDTPWGIAGGYRNWGDWFLYGVGVNSQKPFLPWQHPMSMSNFGIFAGALMSALMSRQFKIRRAPSLEYAKGIMGGVLMGCGAAFAGGCNVGGFYTATGMLSMGGIAMMMGLGAGAWIGLRYLLWEMENISMKPLVLKKKSAPFLGVNWDKVQPYIGAGLFIAVVVAFYLYSSIDKSTLGGILFFGFLIGLVMHRSRFCFVRAFRCPFMTGEADMVKVVAMSLMIYGMGSAVIKWAWIKDPMVGVYHPFFLGSLGGGLIFGVGMILAGGCASSTLWRIGEGHVKLVMTLMGFSLANALTQKFIAVYNLSEKIGKGVFMPDLFSWGMTIPLFIIFFLVWVFVAIWNEESEKFVIF</sequence>
<reference evidence="10 11" key="1">
    <citation type="submission" date="2017-04" db="EMBL/GenBank/DDBJ databases">
        <authorList>
            <person name="Afonso C.L."/>
            <person name="Miller P.J."/>
            <person name="Scott M.A."/>
            <person name="Spackman E."/>
            <person name="Goraichik I."/>
            <person name="Dimitrov K.M."/>
            <person name="Suarez D.L."/>
            <person name="Swayne D.E."/>
        </authorList>
    </citation>
    <scope>NUCLEOTIDE SEQUENCE [LARGE SCALE GENOMIC DNA]</scope>
    <source>
        <strain evidence="10 11">DSM 3385</strain>
    </source>
</reference>
<dbReference type="AlphaFoldDB" id="A0A1W2AQ67"/>
<evidence type="ECO:0000256" key="7">
    <source>
        <dbReference type="ARBA" id="ARBA00023136"/>
    </source>
</evidence>
<protein>
    <recommendedName>
        <fullName evidence="12">Sulphur transport domain-containing protein</fullName>
    </recommendedName>
</protein>
<evidence type="ECO:0000256" key="3">
    <source>
        <dbReference type="ARBA" id="ARBA00022475"/>
    </source>
</evidence>
<dbReference type="EMBL" id="FWXY01000006">
    <property type="protein sequence ID" value="SMC62825.1"/>
    <property type="molecule type" value="Genomic_DNA"/>
</dbReference>
<dbReference type="Pfam" id="PF04143">
    <property type="entry name" value="Sulf_transp"/>
    <property type="match status" value="2"/>
</dbReference>
<dbReference type="Proteomes" id="UP000192418">
    <property type="component" value="Unassembled WGS sequence"/>
</dbReference>
<evidence type="ECO:0000256" key="8">
    <source>
        <dbReference type="ARBA" id="ARBA00035655"/>
    </source>
</evidence>
<dbReference type="OrthoDB" id="9794165at2"/>
<evidence type="ECO:0000256" key="5">
    <source>
        <dbReference type="ARBA" id="ARBA00022692"/>
    </source>
</evidence>
<evidence type="ECO:0000313" key="10">
    <source>
        <dbReference type="EMBL" id="SMC62825.1"/>
    </source>
</evidence>
<name>A0A1W2AQ67_9BACT</name>
<feature type="transmembrane region" description="Helical" evidence="9">
    <location>
        <begin position="258"/>
        <end position="280"/>
    </location>
</feature>
<feature type="transmembrane region" description="Helical" evidence="9">
    <location>
        <begin position="26"/>
        <end position="45"/>
    </location>
</feature>
<dbReference type="STRING" id="1121400.SAMN02746065_1069"/>
<feature type="transmembrane region" description="Helical" evidence="9">
    <location>
        <begin position="195"/>
        <end position="214"/>
    </location>
</feature>
<feature type="transmembrane region" description="Helical" evidence="9">
    <location>
        <begin position="146"/>
        <end position="167"/>
    </location>
</feature>
<keyword evidence="4" id="KW-0997">Cell inner membrane</keyword>
<proteinExistence type="inferred from homology"/>
<evidence type="ECO:0000256" key="6">
    <source>
        <dbReference type="ARBA" id="ARBA00022989"/>
    </source>
</evidence>
<feature type="transmembrane region" description="Helical" evidence="9">
    <location>
        <begin position="292"/>
        <end position="316"/>
    </location>
</feature>
<feature type="transmembrane region" description="Helical" evidence="9">
    <location>
        <begin position="364"/>
        <end position="387"/>
    </location>
</feature>
<accession>A0A1W2AQ67</accession>
<dbReference type="PANTHER" id="PTHR30574">
    <property type="entry name" value="INNER MEMBRANE PROTEIN YEDE"/>
    <property type="match status" value="1"/>
</dbReference>
<feature type="transmembrane region" description="Helical" evidence="9">
    <location>
        <begin position="220"/>
        <end position="237"/>
    </location>
</feature>
<dbReference type="RefSeq" id="WP_084067816.1">
    <property type="nucleotide sequence ID" value="NZ_FWXY01000006.1"/>
</dbReference>
<dbReference type="GO" id="GO:0005886">
    <property type="term" value="C:plasma membrane"/>
    <property type="evidence" value="ECO:0007669"/>
    <property type="project" value="UniProtKB-SubCell"/>
</dbReference>